<dbReference type="AlphaFoldDB" id="A0A1I1GLJ4"/>
<evidence type="ECO:0000259" key="2">
    <source>
        <dbReference type="Pfam" id="PF06812"/>
    </source>
</evidence>
<evidence type="ECO:0000313" key="3">
    <source>
        <dbReference type="EMBL" id="SFC12325.1"/>
    </source>
</evidence>
<reference evidence="3 4" key="1">
    <citation type="submission" date="2016-10" db="EMBL/GenBank/DDBJ databases">
        <authorList>
            <person name="de Groot N.N."/>
        </authorList>
    </citation>
    <scope>NUCLEOTIDE SEQUENCE [LARGE SCALE GENOMIC DNA]</scope>
    <source>
        <strain evidence="3 4">DSM 6059</strain>
    </source>
</reference>
<feature type="compositionally biased region" description="Polar residues" evidence="1">
    <location>
        <begin position="430"/>
        <end position="448"/>
    </location>
</feature>
<feature type="region of interest" description="Disordered" evidence="1">
    <location>
        <begin position="404"/>
        <end position="448"/>
    </location>
</feature>
<dbReference type="Proteomes" id="UP000198862">
    <property type="component" value="Unassembled WGS sequence"/>
</dbReference>
<dbReference type="STRING" id="1123010.SAMN02745724_00944"/>
<dbReference type="EMBL" id="FOLO01000005">
    <property type="protein sequence ID" value="SFC12325.1"/>
    <property type="molecule type" value="Genomic_DNA"/>
</dbReference>
<name>A0A1I1GLJ4_9GAMM</name>
<dbReference type="InterPro" id="IPR010657">
    <property type="entry name" value="ImpA_N"/>
</dbReference>
<dbReference type="RefSeq" id="WP_091980696.1">
    <property type="nucleotide sequence ID" value="NZ_FOLO01000005.1"/>
</dbReference>
<proteinExistence type="predicted"/>
<accession>A0A1I1GLJ4</accession>
<dbReference type="PANTHER" id="PTHR37951">
    <property type="entry name" value="CYTOPLASMIC PROTEIN-RELATED"/>
    <property type="match status" value="1"/>
</dbReference>
<dbReference type="Pfam" id="PF06812">
    <property type="entry name" value="ImpA_N"/>
    <property type="match status" value="1"/>
</dbReference>
<protein>
    <submittedName>
        <fullName evidence="3">Type VI secretion system protein ImpA</fullName>
    </submittedName>
</protein>
<gene>
    <name evidence="3" type="ORF">SAMN02745724_00944</name>
</gene>
<dbReference type="PANTHER" id="PTHR37951:SF1">
    <property type="entry name" value="TYPE VI SECRETION SYSTEM COMPONENT TSSA1"/>
    <property type="match status" value="1"/>
</dbReference>
<evidence type="ECO:0000313" key="4">
    <source>
        <dbReference type="Proteomes" id="UP000198862"/>
    </source>
</evidence>
<dbReference type="OrthoDB" id="9771118at2"/>
<feature type="domain" description="ImpA N-terminal" evidence="2">
    <location>
        <begin position="7"/>
        <end position="128"/>
    </location>
</feature>
<sequence length="448" mass="50514">MDYKNLLHPIEGDSAVGCYLKDDRSAYRGLRNNFNAAQSSFRRLIETPDSTTDETLFEENQKNWQVVNESCWQTLTEKSKDVEVYCWWVMSLAFQKESISKISSALSVLVEFIETFWPDIQPFLPDNKLKSSEPNEQAAQRAELQLRPLIQLLGESVNSGLLYMPLQMLPLIGEIDHAQYFSATKSGSLAKLKAQAKKDFTTYKSEISITIHALDDALSSINKLDIWLKNTASQLAIPVISAQFIKENLNDCLQAIKYLVLDSYATWPLDVITPSTIIEETAAPEQVQPIEQSNSQQGRTVSIQAEMIKNNEPLTQVSGQLTNRDHAFQELRKIADYFSKTEPHSPVSFILEKAIRWGYMSLPDLMQELVSGNDKVLEQISLVTGINNEKADISAYKAPEPVIQPSAPVTEKKTETVAEVKPVQKKDSNEIPNIENTKNTSTESDFNW</sequence>
<organism evidence="3 4">
    <name type="scientific">Pseudoalteromonas denitrificans DSM 6059</name>
    <dbReference type="NCBI Taxonomy" id="1123010"/>
    <lineage>
        <taxon>Bacteria</taxon>
        <taxon>Pseudomonadati</taxon>
        <taxon>Pseudomonadota</taxon>
        <taxon>Gammaproteobacteria</taxon>
        <taxon>Alteromonadales</taxon>
        <taxon>Pseudoalteromonadaceae</taxon>
        <taxon>Pseudoalteromonas</taxon>
    </lineage>
</organism>
<dbReference type="InterPro" id="IPR017740">
    <property type="entry name" value="TssA-like"/>
</dbReference>
<evidence type="ECO:0000256" key="1">
    <source>
        <dbReference type="SAM" id="MobiDB-lite"/>
    </source>
</evidence>
<keyword evidence="4" id="KW-1185">Reference proteome</keyword>
<feature type="compositionally biased region" description="Basic and acidic residues" evidence="1">
    <location>
        <begin position="410"/>
        <end position="429"/>
    </location>
</feature>